<dbReference type="GO" id="GO:0046872">
    <property type="term" value="F:metal ion binding"/>
    <property type="evidence" value="ECO:0007669"/>
    <property type="project" value="UniProtKB-KW"/>
</dbReference>
<evidence type="ECO:0000313" key="10">
    <source>
        <dbReference type="Proteomes" id="UP000198284"/>
    </source>
</evidence>
<dbReference type="OrthoDB" id="9805202at2"/>
<keyword evidence="3 7" id="KW-0732">Signal</keyword>
<dbReference type="GO" id="GO:0004130">
    <property type="term" value="F:cytochrome-c peroxidase activity"/>
    <property type="evidence" value="ECO:0007669"/>
    <property type="project" value="TreeGrafter"/>
</dbReference>
<reference evidence="9 10" key="1">
    <citation type="submission" date="2017-06" db="EMBL/GenBank/DDBJ databases">
        <authorList>
            <person name="Kim H.J."/>
            <person name="Triplett B.A."/>
        </authorList>
    </citation>
    <scope>NUCLEOTIDE SEQUENCE [LARGE SCALE GENOMIC DNA]</scope>
    <source>
        <strain evidence="9 10">U15</strain>
    </source>
</reference>
<dbReference type="Proteomes" id="UP000198284">
    <property type="component" value="Unassembled WGS sequence"/>
</dbReference>
<dbReference type="InterPro" id="IPR051395">
    <property type="entry name" value="Cytochrome_c_Peroxidase/MauG"/>
</dbReference>
<evidence type="ECO:0000256" key="4">
    <source>
        <dbReference type="ARBA" id="ARBA00023002"/>
    </source>
</evidence>
<dbReference type="GO" id="GO:0020037">
    <property type="term" value="F:heme binding"/>
    <property type="evidence" value="ECO:0007669"/>
    <property type="project" value="InterPro"/>
</dbReference>
<dbReference type="GO" id="GO:0009055">
    <property type="term" value="F:electron transfer activity"/>
    <property type="evidence" value="ECO:0007669"/>
    <property type="project" value="InterPro"/>
</dbReference>
<feature type="domain" description="Cytochrome c" evidence="8">
    <location>
        <begin position="351"/>
        <end position="501"/>
    </location>
</feature>
<accession>A0A239EWM9</accession>
<name>A0A239EWM9_9BURK</name>
<keyword evidence="2 6" id="KW-0479">Metal-binding</keyword>
<evidence type="ECO:0000256" key="5">
    <source>
        <dbReference type="ARBA" id="ARBA00023004"/>
    </source>
</evidence>
<sequence length="501" mass="52345">MTTSPNARPLMRAAISMLCLLLSACGGGSATQEVPARTSGTASAASTGDPAEKAAAPFVLVSANASGSHGTYSRAGFIDSANPFFKPIGNGRSCASCHDARDGWSLTPASVQARYLASNGADPLFLPLDGATSPQADVSSDEARRLAYRLLLEKGLIRIGMKVPAAADFELAGVDDPYRFAGDKELSLFRRPLPSTNLSFQSTVMWDGRETHLAPDSAQCMLNAARCYAGPAVDLALQANNAALGHAQAGAELSAADQAAIVAFESGLFTAQVFDAGARNLAGIGGRGGPLALAGVAYYFGINDLVDGDYRTRAPFTDKVMSLYSGWALANPPVDADVAPEDAARVAGARLAIARGQALFNQREMSIGGVKGLPGTLVRGSCATCHSAPEAGSHSVPLLLDIGVSDGARRTADLPLYTLKNKTTGEVLETTDPGAALASGRWSDIGKFKVPILRALAARPPYFHNGSAKDLREVVDFYNQRFQMHLSPQEIADLTAFLKAL</sequence>
<evidence type="ECO:0000256" key="3">
    <source>
        <dbReference type="ARBA" id="ARBA00022729"/>
    </source>
</evidence>
<dbReference type="Gene3D" id="1.10.760.10">
    <property type="entry name" value="Cytochrome c-like domain"/>
    <property type="match status" value="2"/>
</dbReference>
<gene>
    <name evidence="9" type="ORF">SAMN06265795_10331</name>
</gene>
<evidence type="ECO:0000256" key="7">
    <source>
        <dbReference type="SAM" id="SignalP"/>
    </source>
</evidence>
<evidence type="ECO:0000256" key="2">
    <source>
        <dbReference type="ARBA" id="ARBA00022723"/>
    </source>
</evidence>
<dbReference type="InterPro" id="IPR036909">
    <property type="entry name" value="Cyt_c-like_dom_sf"/>
</dbReference>
<keyword evidence="1 6" id="KW-0349">Heme</keyword>
<dbReference type="PANTHER" id="PTHR30600">
    <property type="entry name" value="CYTOCHROME C PEROXIDASE-RELATED"/>
    <property type="match status" value="1"/>
</dbReference>
<evidence type="ECO:0000313" key="9">
    <source>
        <dbReference type="EMBL" id="SNS48453.1"/>
    </source>
</evidence>
<proteinExistence type="predicted"/>
<evidence type="ECO:0000259" key="8">
    <source>
        <dbReference type="PROSITE" id="PS51007"/>
    </source>
</evidence>
<dbReference type="RefSeq" id="WP_089398551.1">
    <property type="nucleotide sequence ID" value="NZ_FZOT01000003.1"/>
</dbReference>
<feature type="chain" id="PRO_5012986426" evidence="7">
    <location>
        <begin position="31"/>
        <end position="501"/>
    </location>
</feature>
<evidence type="ECO:0000256" key="1">
    <source>
        <dbReference type="ARBA" id="ARBA00022617"/>
    </source>
</evidence>
<dbReference type="AlphaFoldDB" id="A0A239EWM9"/>
<evidence type="ECO:0000256" key="6">
    <source>
        <dbReference type="PROSITE-ProRule" id="PRU00433"/>
    </source>
</evidence>
<organism evidence="9 10">
    <name type="scientific">Noviherbaspirillum humi</name>
    <dbReference type="NCBI Taxonomy" id="1688639"/>
    <lineage>
        <taxon>Bacteria</taxon>
        <taxon>Pseudomonadati</taxon>
        <taxon>Pseudomonadota</taxon>
        <taxon>Betaproteobacteria</taxon>
        <taxon>Burkholderiales</taxon>
        <taxon>Oxalobacteraceae</taxon>
        <taxon>Noviherbaspirillum</taxon>
    </lineage>
</organism>
<dbReference type="PANTHER" id="PTHR30600:SF10">
    <property type="entry name" value="BLL6722 PROTEIN"/>
    <property type="match status" value="1"/>
</dbReference>
<feature type="signal peptide" evidence="7">
    <location>
        <begin position="1"/>
        <end position="30"/>
    </location>
</feature>
<keyword evidence="5 6" id="KW-0408">Iron</keyword>
<dbReference type="EMBL" id="FZOT01000003">
    <property type="protein sequence ID" value="SNS48453.1"/>
    <property type="molecule type" value="Genomic_DNA"/>
</dbReference>
<keyword evidence="10" id="KW-1185">Reference proteome</keyword>
<dbReference type="InterPro" id="IPR009056">
    <property type="entry name" value="Cyt_c-like_dom"/>
</dbReference>
<protein>
    <submittedName>
        <fullName evidence="9">Cytochrome c</fullName>
    </submittedName>
</protein>
<keyword evidence="4" id="KW-0560">Oxidoreductase</keyword>
<dbReference type="SUPFAM" id="SSF46626">
    <property type="entry name" value="Cytochrome c"/>
    <property type="match status" value="2"/>
</dbReference>
<dbReference type="PROSITE" id="PS51007">
    <property type="entry name" value="CYTC"/>
    <property type="match status" value="1"/>
</dbReference>